<dbReference type="InterPro" id="IPR006344">
    <property type="entry name" value="RecD"/>
</dbReference>
<evidence type="ECO:0000256" key="2">
    <source>
        <dbReference type="ARBA" id="ARBA00022741"/>
    </source>
</evidence>
<feature type="domain" description="UvrD-like helicase C-terminal" evidence="13">
    <location>
        <begin position="690"/>
        <end position="736"/>
    </location>
</feature>
<comment type="function">
    <text evidence="11">A helicase/nuclease that prepares dsDNA breaks (DSB) for recombinational DNA repair. Binds to DSBs and unwinds DNA via a highly rapid and processive ATP-dependent bidirectional helicase activity. Unwinds dsDNA until it encounters a Chi (crossover hotspot instigator) sequence from the 3' direction. Cuts ssDNA a few nucleotides 3' to the Chi site. The properties and activities of the enzyme are changed at Chi. The Chi-altered holoenzyme produces a long 3'-ssDNA overhang and facilitates RecA-binding to the ssDNA for homologous DNA recombination and repair. Holoenzyme degrades any linearized DNA that is unable to undergo homologous recombination. In the holoenzyme this subunit has ssDNA-dependent ATPase and 5'-3' helicase activity. When added to pre-assembled RecBC greatly stimulates nuclease activity and augments holoenzyme processivity. Negatively regulates the RecA-loading ability of RecBCD.</text>
</comment>
<keyword evidence="1 11" id="KW-0540">Nuclease</keyword>
<dbReference type="GO" id="GO:0003677">
    <property type="term" value="F:DNA binding"/>
    <property type="evidence" value="ECO:0007669"/>
    <property type="project" value="UniProtKB-UniRule"/>
</dbReference>
<protein>
    <recommendedName>
        <fullName evidence="11">RecBCD enzyme subunit RecD</fullName>
        <ecNumber evidence="11">5.6.2.3</ecNumber>
    </recommendedName>
    <alternativeName>
        <fullName evidence="11">DNA 5'-3' helicase subunit RecD</fullName>
    </alternativeName>
    <alternativeName>
        <fullName evidence="11">Exonuclease V subunit RecD</fullName>
        <shortName evidence="11">ExoV subunit RecD</shortName>
    </alternativeName>
    <alternativeName>
        <fullName evidence="11">Helicase/nuclease RecBCD subunit RecD</fullName>
    </alternativeName>
</protein>
<keyword evidence="5 11" id="KW-0347">Helicase</keyword>
<reference evidence="15 16" key="1">
    <citation type="submission" date="2015-09" db="EMBL/GenBank/DDBJ databases">
        <title>Identification and resolution of microdiversity through metagenomic sequencing of parallel consortia.</title>
        <authorList>
            <person name="Nelson W.C."/>
            <person name="Romine M.F."/>
            <person name="Lindemann S.R."/>
        </authorList>
    </citation>
    <scope>NUCLEOTIDE SEQUENCE [LARGE SCALE GENOMIC DNA]</scope>
    <source>
        <strain evidence="15">HL-55</strain>
    </source>
</reference>
<dbReference type="Proteomes" id="UP000050416">
    <property type="component" value="Unassembled WGS sequence"/>
</dbReference>
<evidence type="ECO:0000256" key="8">
    <source>
        <dbReference type="ARBA" id="ARBA00023125"/>
    </source>
</evidence>
<dbReference type="SUPFAM" id="SSF52540">
    <property type="entry name" value="P-loop containing nucleoside triphosphate hydrolases"/>
    <property type="match status" value="2"/>
</dbReference>
<proteinExistence type="inferred from homology"/>
<dbReference type="GO" id="GO:0043139">
    <property type="term" value="F:5'-3' DNA helicase activity"/>
    <property type="evidence" value="ECO:0007669"/>
    <property type="project" value="UniProtKB-UniRule"/>
</dbReference>
<dbReference type="InterPro" id="IPR049550">
    <property type="entry name" value="RecD_N"/>
</dbReference>
<dbReference type="HAMAP" id="MF_01487">
    <property type="entry name" value="RecD"/>
    <property type="match status" value="1"/>
</dbReference>
<dbReference type="GO" id="GO:0009338">
    <property type="term" value="C:exodeoxyribonuclease V complex"/>
    <property type="evidence" value="ECO:0007669"/>
    <property type="project" value="InterPro"/>
</dbReference>
<evidence type="ECO:0000313" key="15">
    <source>
        <dbReference type="EMBL" id="KPQ28942.1"/>
    </source>
</evidence>
<evidence type="ECO:0000256" key="9">
    <source>
        <dbReference type="ARBA" id="ARBA00023204"/>
    </source>
</evidence>
<dbReference type="PANTHER" id="PTHR43788:SF6">
    <property type="entry name" value="DNA HELICASE B"/>
    <property type="match status" value="1"/>
</dbReference>
<evidence type="ECO:0000256" key="7">
    <source>
        <dbReference type="ARBA" id="ARBA00022840"/>
    </source>
</evidence>
<evidence type="ECO:0000256" key="3">
    <source>
        <dbReference type="ARBA" id="ARBA00022763"/>
    </source>
</evidence>
<comment type="caution">
    <text evidence="15">The sequence shown here is derived from an EMBL/GenBank/DDBJ whole genome shotgun (WGS) entry which is preliminary data.</text>
</comment>
<keyword evidence="3 11" id="KW-0227">DNA damage</keyword>
<dbReference type="InterPro" id="IPR027417">
    <property type="entry name" value="P-loop_NTPase"/>
</dbReference>
<dbReference type="PANTHER" id="PTHR43788">
    <property type="entry name" value="DNA2/NAM7 HELICASE FAMILY MEMBER"/>
    <property type="match status" value="1"/>
</dbReference>
<feature type="domain" description="RecBCD enzyme subunit RecD N-terminal" evidence="14">
    <location>
        <begin position="68"/>
        <end position="193"/>
    </location>
</feature>
<keyword evidence="6 11" id="KW-0269">Exonuclease</keyword>
<evidence type="ECO:0000256" key="11">
    <source>
        <dbReference type="HAMAP-Rule" id="MF_01487"/>
    </source>
</evidence>
<dbReference type="GO" id="GO:0000724">
    <property type="term" value="P:double-strand break repair via homologous recombination"/>
    <property type="evidence" value="ECO:0007669"/>
    <property type="project" value="UniProtKB-UniRule"/>
</dbReference>
<organism evidence="15 16">
    <name type="scientific">Marinobacter excellens HL-55</name>
    <dbReference type="NCBI Taxonomy" id="1305731"/>
    <lineage>
        <taxon>Bacteria</taxon>
        <taxon>Pseudomonadati</taxon>
        <taxon>Pseudomonadota</taxon>
        <taxon>Gammaproteobacteria</taxon>
        <taxon>Pseudomonadales</taxon>
        <taxon>Marinobacteraceae</taxon>
        <taxon>Marinobacter</taxon>
    </lineage>
</organism>
<evidence type="ECO:0000313" key="16">
    <source>
        <dbReference type="Proteomes" id="UP000050416"/>
    </source>
</evidence>
<evidence type="ECO:0000256" key="4">
    <source>
        <dbReference type="ARBA" id="ARBA00022801"/>
    </source>
</evidence>
<name>A0A0P7Z3L1_9GAMM</name>
<comment type="subunit">
    <text evidence="11">Heterotrimer of RecB, RecC and RecD. All subunits contribute to DNA-binding.</text>
</comment>
<comment type="similarity">
    <text evidence="11">Belongs to the RecD family.</text>
</comment>
<keyword evidence="2 11" id="KW-0547">Nucleotide-binding</keyword>
<evidence type="ECO:0000256" key="1">
    <source>
        <dbReference type="ARBA" id="ARBA00022722"/>
    </source>
</evidence>
<dbReference type="EMBL" id="LJZQ01000010">
    <property type="protein sequence ID" value="KPQ28942.1"/>
    <property type="molecule type" value="Genomic_DNA"/>
</dbReference>
<comment type="catalytic activity">
    <reaction evidence="11">
        <text>ATP + H2O = ADP + phosphate + H(+)</text>
        <dbReference type="Rhea" id="RHEA:13065"/>
        <dbReference type="ChEBI" id="CHEBI:15377"/>
        <dbReference type="ChEBI" id="CHEBI:15378"/>
        <dbReference type="ChEBI" id="CHEBI:30616"/>
        <dbReference type="ChEBI" id="CHEBI:43474"/>
        <dbReference type="ChEBI" id="CHEBI:456216"/>
        <dbReference type="EC" id="5.6.2.3"/>
    </reaction>
</comment>
<keyword evidence="10 11" id="KW-0413">Isomerase</keyword>
<keyword evidence="7 11" id="KW-0067">ATP-binding</keyword>
<dbReference type="Pfam" id="PF21185">
    <property type="entry name" value="RecD_N"/>
    <property type="match status" value="1"/>
</dbReference>
<feature type="binding site" evidence="11">
    <location>
        <begin position="263"/>
        <end position="270"/>
    </location>
    <ligand>
        <name>ATP</name>
        <dbReference type="ChEBI" id="CHEBI:30616"/>
    </ligand>
</feature>
<dbReference type="STRING" id="1305731.GCA_000934705_03002"/>
<dbReference type="EC" id="5.6.2.3" evidence="11"/>
<dbReference type="NCBIfam" id="TIGR01447">
    <property type="entry name" value="recD"/>
    <property type="match status" value="1"/>
</dbReference>
<keyword evidence="9 11" id="KW-0234">DNA repair</keyword>
<dbReference type="PATRIC" id="fig|1305731.5.peg.64"/>
<feature type="region of interest" description="Disordered" evidence="12">
    <location>
        <begin position="1"/>
        <end position="42"/>
    </location>
</feature>
<gene>
    <name evidence="11 15" type="primary">recD</name>
    <name evidence="15" type="ORF">HLUCCX14_08625</name>
</gene>
<keyword evidence="4 11" id="KW-0378">Hydrolase</keyword>
<dbReference type="Pfam" id="PF13245">
    <property type="entry name" value="AAA_19"/>
    <property type="match status" value="1"/>
</dbReference>
<dbReference type="GO" id="GO:0008854">
    <property type="term" value="F:exodeoxyribonuclease V activity"/>
    <property type="evidence" value="ECO:0007669"/>
    <property type="project" value="InterPro"/>
</dbReference>
<dbReference type="AlphaFoldDB" id="A0A0P7Z3L1"/>
<evidence type="ECO:0000256" key="12">
    <source>
        <dbReference type="SAM" id="MobiDB-lite"/>
    </source>
</evidence>
<dbReference type="OrthoDB" id="9803432at2"/>
<dbReference type="GO" id="GO:0016887">
    <property type="term" value="F:ATP hydrolysis activity"/>
    <property type="evidence" value="ECO:0007669"/>
    <property type="project" value="RHEA"/>
</dbReference>
<dbReference type="Pfam" id="PF13538">
    <property type="entry name" value="UvrD_C_2"/>
    <property type="match status" value="1"/>
</dbReference>
<dbReference type="Gene3D" id="3.40.50.300">
    <property type="entry name" value="P-loop containing nucleotide triphosphate hydrolases"/>
    <property type="match status" value="3"/>
</dbReference>
<evidence type="ECO:0000259" key="14">
    <source>
        <dbReference type="Pfam" id="PF21185"/>
    </source>
</evidence>
<keyword evidence="8 11" id="KW-0238">DNA-binding</keyword>
<sequence>MSRSRKGHSDNQITLDLGDDTPGGAPDVSVEKTPSTASVPDAPARVVDNSALLTSLEQTDALLQQWQQAQWIRPLDVGFARLIRDLSEEQGERPQPLVLLLAALASHQVGRGHVCIDLSNLLTDAGNTLSLPPEEPVHSSLSESEAAELTQLKPSDLFTRTSLEECKASLDRSLAVSDGSLTTPLILNDNRLYLRRFWRYEQRIAEGILKRLVLPSPLADPECAEAKTLSQALATLFPTAESVDYQKLACALAARNRFAVITGGPGTGKTTTVVNLLAALQAVAADDPARAGRKYRIRLAAPTGKAAARLNESIGGAVNRLPLAELPGGVTLADIPTKVTTLHRLLGSRPDTRQFRHNKDNPLLVDILVIDEASMVDVDLMASVFDALPTNAQLILLGDKDQLASVDAGAVLGELCQRAFDAHYTPATAQWLRTITGSQVPAGLVDPNGQAMDQAVAMLRKSYRFQQDSGIRQLAEAVNTSGLDNTVLQQIRNADFDDVIWLNGHTARAELEHTLVQICRHATTGTPEAFRNAGQGRVVNNQPLPPPVGYRHYLEQMQNHGLTATSPRADWDTLALKVLEAFNDFQILCALRKGPWGVEGLNDRMARHLLAEKLIPKAEGWYPGRPVLVTGNDYNLGLMNGDIGITFSLPWDTTATGEPKDTLRVAFPSADSTGGIRWISPSRLQQLETVYAMTVHKSQGSEFNHTCLVLPDRLSPVLTKELVYTGITRAKNWFSLITGDAQVLKDSVEQKVVRASGLASRIAEY</sequence>
<evidence type="ECO:0000256" key="6">
    <source>
        <dbReference type="ARBA" id="ARBA00022839"/>
    </source>
</evidence>
<comment type="miscellaneous">
    <text evidence="11">In the RecBCD complex, RecB has a slow 3'-5' helicase, an exonuclease activity and loads RecA onto ssDNA, RecD has a fast 5'-3' helicase activity, while RecC stimulates the ATPase and processivity of the RecB helicase and contributes to recognition of the Chi site.</text>
</comment>
<dbReference type="InterPro" id="IPR050534">
    <property type="entry name" value="Coronavir_polyprotein_1ab"/>
</dbReference>
<dbReference type="InterPro" id="IPR027785">
    <property type="entry name" value="UvrD-like_helicase_C"/>
</dbReference>
<accession>A0A0P7Z3L1</accession>
<dbReference type="GO" id="GO:0005524">
    <property type="term" value="F:ATP binding"/>
    <property type="evidence" value="ECO:0007669"/>
    <property type="project" value="UniProtKB-UniRule"/>
</dbReference>
<evidence type="ECO:0000256" key="5">
    <source>
        <dbReference type="ARBA" id="ARBA00022806"/>
    </source>
</evidence>
<dbReference type="GO" id="GO:0017116">
    <property type="term" value="F:single-stranded DNA helicase activity"/>
    <property type="evidence" value="ECO:0007669"/>
    <property type="project" value="TreeGrafter"/>
</dbReference>
<evidence type="ECO:0000256" key="10">
    <source>
        <dbReference type="ARBA" id="ARBA00023235"/>
    </source>
</evidence>
<evidence type="ECO:0000259" key="13">
    <source>
        <dbReference type="Pfam" id="PF13538"/>
    </source>
</evidence>
<dbReference type="Gene3D" id="1.10.10.1020">
    <property type="entry name" value="RecBCD complex, subunit RecD, N-terminal domain"/>
    <property type="match status" value="1"/>
</dbReference>
<dbReference type="CDD" id="cd18809">
    <property type="entry name" value="SF1_C_RecD"/>
    <property type="match status" value="1"/>
</dbReference>
<dbReference type="InterPro" id="IPR041851">
    <property type="entry name" value="RecD_N_sf"/>
</dbReference>
<dbReference type="CDD" id="cd17933">
    <property type="entry name" value="DEXSc_RecD-like"/>
    <property type="match status" value="1"/>
</dbReference>